<evidence type="ECO:0000313" key="1">
    <source>
        <dbReference type="EMBL" id="ACN83324.1"/>
    </source>
</evidence>
<sequence>MQENEYDIIIYTDVKINIKDENALKKIYPNIIINIFNFENKFTKSFLSSENVSYYSIMAYSRYEIFTFLNKYEQILYIDTDILIQKDIIQFTSMKDKNIYACKYKDILKDNKLKYSESFNSGMMLFNSNIENADKIYNELYRYSIESLNADEVVLNTVLAKFNVTFGYLDSRYNCFNVSDIESQKNAYIIHASGSNKFWDLENNDEWNENNKKWIELGGIKYDKELINKKKKLIEKLLWFIPSIKLRSKLKVKLGKKFGFRWTL</sequence>
<gene>
    <name evidence="1" type="ordered locus">BHWA1_00831</name>
</gene>
<keyword evidence="2" id="KW-1185">Reference proteome</keyword>
<proteinExistence type="predicted"/>
<dbReference type="SUPFAM" id="SSF53448">
    <property type="entry name" value="Nucleotide-diphospho-sugar transferases"/>
    <property type="match status" value="1"/>
</dbReference>
<accession>A0A3B6VER8</accession>
<dbReference type="Gene3D" id="3.90.550.10">
    <property type="entry name" value="Spore Coat Polysaccharide Biosynthesis Protein SpsA, Chain A"/>
    <property type="match status" value="1"/>
</dbReference>
<protein>
    <submittedName>
        <fullName evidence="1">Glycosyl transferase family 8-like protein</fullName>
    </submittedName>
</protein>
<dbReference type="Proteomes" id="UP000001803">
    <property type="component" value="Chromosome"/>
</dbReference>
<dbReference type="InterPro" id="IPR029044">
    <property type="entry name" value="Nucleotide-diphossugar_trans"/>
</dbReference>
<evidence type="ECO:0000313" key="2">
    <source>
        <dbReference type="Proteomes" id="UP000001803"/>
    </source>
</evidence>
<dbReference type="Pfam" id="PF01501">
    <property type="entry name" value="Glyco_transf_8"/>
    <property type="match status" value="1"/>
</dbReference>
<dbReference type="KEGG" id="bhy:BHWA1_00831"/>
<organism evidence="1 2">
    <name type="scientific">Brachyspira hyodysenteriae (strain ATCC 49526 / WA1)</name>
    <dbReference type="NCBI Taxonomy" id="565034"/>
    <lineage>
        <taxon>Bacteria</taxon>
        <taxon>Pseudomonadati</taxon>
        <taxon>Spirochaetota</taxon>
        <taxon>Spirochaetia</taxon>
        <taxon>Brachyspirales</taxon>
        <taxon>Brachyspiraceae</taxon>
        <taxon>Brachyspira</taxon>
    </lineage>
</organism>
<dbReference type="InterPro" id="IPR002495">
    <property type="entry name" value="Glyco_trans_8"/>
</dbReference>
<dbReference type="AlphaFoldDB" id="A0A3B6VER8"/>
<dbReference type="GO" id="GO:0016757">
    <property type="term" value="F:glycosyltransferase activity"/>
    <property type="evidence" value="ECO:0007669"/>
    <property type="project" value="InterPro"/>
</dbReference>
<dbReference type="EMBL" id="CP001357">
    <property type="protein sequence ID" value="ACN83324.1"/>
    <property type="molecule type" value="Genomic_DNA"/>
</dbReference>
<dbReference type="STRING" id="565034.BHWA1_00831"/>
<name>A0A3B6VER8_BRAHW</name>
<reference evidence="1 2" key="1">
    <citation type="journal article" date="2009" name="PLoS ONE">
        <title>Genome sequence of the pathogenic intestinal spirochete Brachyspira hyodysenteriae reveals adaptations to its lifestyle in the porcine large intestine.</title>
        <authorList>
            <person name="Bellgard M.I."/>
            <person name="Wanchanthuek P."/>
            <person name="La T."/>
            <person name="Ryan K."/>
            <person name="Moolhuijzen P."/>
            <person name="Albertyn Z."/>
            <person name="Shaban B."/>
            <person name="Motro Y."/>
            <person name="Dunn D.S."/>
            <person name="Schibeci D."/>
            <person name="Hunter A."/>
            <person name="Barrero R."/>
            <person name="Phillips N.D."/>
            <person name="Hampson D.J."/>
        </authorList>
    </citation>
    <scope>NUCLEOTIDE SEQUENCE [LARGE SCALE GENOMIC DNA]</scope>
    <source>
        <strain evidence="2">ATCC 49526 / WA1</strain>
    </source>
</reference>